<comment type="caution">
    <text evidence="2">The sequence shown here is derived from an EMBL/GenBank/DDBJ whole genome shotgun (WGS) entry which is preliminary data.</text>
</comment>
<proteinExistence type="predicted"/>
<dbReference type="Proteomes" id="UP000227088">
    <property type="component" value="Unassembled WGS sequence"/>
</dbReference>
<dbReference type="AlphaFoldDB" id="A0A1Y5HVE8"/>
<protein>
    <recommendedName>
        <fullName evidence="4">Prepilin-type N-terminal cleavage/methylation domain-containing protein</fullName>
    </recommendedName>
</protein>
<evidence type="ECO:0000256" key="1">
    <source>
        <dbReference type="SAM" id="Phobius"/>
    </source>
</evidence>
<name>A0A1Y5HVE8_OLEAN</name>
<keyword evidence="1" id="KW-0472">Membrane</keyword>
<dbReference type="SUPFAM" id="SSF54523">
    <property type="entry name" value="Pili subunits"/>
    <property type="match status" value="1"/>
</dbReference>
<keyword evidence="1" id="KW-1133">Transmembrane helix</keyword>
<accession>A0A1Y5HVE8</accession>
<evidence type="ECO:0000313" key="2">
    <source>
        <dbReference type="EMBL" id="OUS41050.1"/>
    </source>
</evidence>
<evidence type="ECO:0000313" key="3">
    <source>
        <dbReference type="Proteomes" id="UP000227088"/>
    </source>
</evidence>
<feature type="transmembrane region" description="Helical" evidence="1">
    <location>
        <begin position="34"/>
        <end position="54"/>
    </location>
</feature>
<keyword evidence="1" id="KW-0812">Transmembrane</keyword>
<dbReference type="EMBL" id="MABE01000168">
    <property type="protein sequence ID" value="OUS41050.1"/>
    <property type="molecule type" value="Genomic_DNA"/>
</dbReference>
<gene>
    <name evidence="2" type="ORF">A9R00_02890</name>
</gene>
<sequence>MLRYIFVYIRNHNRKTLIHLTSINHTRLVNNAGFSLFEFVIVLVVLTTLVSVLLPKFTVLQKDAHKVSVQLSADSLRSSVNIIHNVWQSQGSIDETVMIDSYGGGIVLVGNNGWPVDVIAVYDSHFSHDSGVQNRVQPSINNSTCRKLWNGLLKDSAPKVSNEADNEKESEAESDVIYLAEFDQGICRFRYLLNEDDFRIEYDLATGLVSTFFEHY</sequence>
<reference evidence="3" key="1">
    <citation type="journal article" date="2017" name="Proc. Natl. Acad. Sci. U.S.A.">
        <title>Simulation of Deepwater Horizon oil plume reveals substrate specialization within a complex community of hydrocarbon degraders.</title>
        <authorList>
            <person name="Hu P."/>
            <person name="Dubinsky E.A."/>
            <person name="Probst A.J."/>
            <person name="Wang J."/>
            <person name="Sieber C.M.K."/>
            <person name="Tom L.M."/>
            <person name="Gardinali P."/>
            <person name="Banfield J.F."/>
            <person name="Atlas R.M."/>
            <person name="Andersen G.L."/>
        </authorList>
    </citation>
    <scope>NUCLEOTIDE SEQUENCE [LARGE SCALE GENOMIC DNA]</scope>
</reference>
<dbReference type="InterPro" id="IPR045584">
    <property type="entry name" value="Pilin-like"/>
</dbReference>
<organism evidence="2 3">
    <name type="scientific">Oleispira antarctica</name>
    <dbReference type="NCBI Taxonomy" id="188908"/>
    <lineage>
        <taxon>Bacteria</taxon>
        <taxon>Pseudomonadati</taxon>
        <taxon>Pseudomonadota</taxon>
        <taxon>Gammaproteobacteria</taxon>
        <taxon>Oceanospirillales</taxon>
        <taxon>Oceanospirillaceae</taxon>
        <taxon>Oleispira</taxon>
    </lineage>
</organism>
<evidence type="ECO:0008006" key="4">
    <source>
        <dbReference type="Google" id="ProtNLM"/>
    </source>
</evidence>